<organism evidence="2 3">
    <name type="scientific">Tenacibaculum geojense</name>
    <dbReference type="NCBI Taxonomy" id="915352"/>
    <lineage>
        <taxon>Bacteria</taxon>
        <taxon>Pseudomonadati</taxon>
        <taxon>Bacteroidota</taxon>
        <taxon>Flavobacteriia</taxon>
        <taxon>Flavobacteriales</taxon>
        <taxon>Flavobacteriaceae</taxon>
        <taxon>Tenacibaculum</taxon>
    </lineage>
</organism>
<reference evidence="3" key="1">
    <citation type="journal article" date="2019" name="Int. J. Syst. Evol. Microbiol.">
        <title>The Global Catalogue of Microorganisms (GCM) 10K type strain sequencing project: providing services to taxonomists for standard genome sequencing and annotation.</title>
        <authorList>
            <consortium name="The Broad Institute Genomics Platform"/>
            <consortium name="The Broad Institute Genome Sequencing Center for Infectious Disease"/>
            <person name="Wu L."/>
            <person name="Ma J."/>
        </authorList>
    </citation>
    <scope>NUCLEOTIDE SEQUENCE [LARGE SCALE GENOMIC DNA]</scope>
    <source>
        <strain evidence="3">CCUG 60527</strain>
    </source>
</reference>
<evidence type="ECO:0000313" key="2">
    <source>
        <dbReference type="EMBL" id="MFD0991936.1"/>
    </source>
</evidence>
<protein>
    <submittedName>
        <fullName evidence="2">DUF3810 domain-containing protein</fullName>
    </submittedName>
</protein>
<evidence type="ECO:0000313" key="3">
    <source>
        <dbReference type="Proteomes" id="UP001597062"/>
    </source>
</evidence>
<feature type="transmembrane region" description="Helical" evidence="1">
    <location>
        <begin position="92"/>
        <end position="112"/>
    </location>
</feature>
<keyword evidence="3" id="KW-1185">Reference proteome</keyword>
<keyword evidence="1" id="KW-1133">Transmembrane helix</keyword>
<sequence length="356" mass="41126">MNVSKKYLFFALTLPLQIVIVNFLSTKPRFIETYYATGIYPYIASLLRILLGWLPFSFGDLLGITLIIIFLKKAYKLIKNKFKNTINIFLKLISFASLLYFCFYFFWGLNYFREPLSKNIKLTHGSYTTAELETTTNWVVEKLNTIHLSITNNDSIIIKVPYSRKEIYSKASEAYKLLANKYPQFNYQYPSVKNSLVSTLQSYNGTSGYLNPITNEAQVNAKIPKQGYAATACHEIAHQLGWSAENEANFIAFLATSFSNDVYFNYSGYRMVFAYCIGELRKRNPEKYKEVLAKVNKGILKDFSLNNSFWKAYKNPIEPYIKKGYNSYLKANNQKNGIASYSYVVDLLIAYRNQQL</sequence>
<feature type="transmembrane region" description="Helical" evidence="1">
    <location>
        <begin position="7"/>
        <end position="25"/>
    </location>
</feature>
<dbReference type="EMBL" id="JBHTJR010000014">
    <property type="protein sequence ID" value="MFD0991936.1"/>
    <property type="molecule type" value="Genomic_DNA"/>
</dbReference>
<dbReference type="InterPro" id="IPR024294">
    <property type="entry name" value="DUF3810"/>
</dbReference>
<dbReference type="Proteomes" id="UP001597062">
    <property type="component" value="Unassembled WGS sequence"/>
</dbReference>
<name>A0ABW3JNR6_9FLAO</name>
<evidence type="ECO:0000256" key="1">
    <source>
        <dbReference type="SAM" id="Phobius"/>
    </source>
</evidence>
<dbReference type="RefSeq" id="WP_386104714.1">
    <property type="nucleotide sequence ID" value="NZ_JBHTJR010000014.1"/>
</dbReference>
<gene>
    <name evidence="2" type="ORF">ACFQ1U_01850</name>
</gene>
<proteinExistence type="predicted"/>
<keyword evidence="1" id="KW-0812">Transmembrane</keyword>
<accession>A0ABW3JNR6</accession>
<comment type="caution">
    <text evidence="2">The sequence shown here is derived from an EMBL/GenBank/DDBJ whole genome shotgun (WGS) entry which is preliminary data.</text>
</comment>
<keyword evidence="1" id="KW-0472">Membrane</keyword>
<dbReference type="Pfam" id="PF12725">
    <property type="entry name" value="DUF3810"/>
    <property type="match status" value="1"/>
</dbReference>
<feature type="transmembrane region" description="Helical" evidence="1">
    <location>
        <begin position="45"/>
        <end position="71"/>
    </location>
</feature>